<proteinExistence type="predicted"/>
<organism evidence="2">
    <name type="scientific">bioreactor metagenome</name>
    <dbReference type="NCBI Taxonomy" id="1076179"/>
    <lineage>
        <taxon>unclassified sequences</taxon>
        <taxon>metagenomes</taxon>
        <taxon>ecological metagenomes</taxon>
    </lineage>
</organism>
<accession>A0A645C1G8</accession>
<dbReference type="AlphaFoldDB" id="A0A645C1G8"/>
<gene>
    <name evidence="2" type="ORF">SDC9_118130</name>
</gene>
<dbReference type="EMBL" id="VSSQ01023940">
    <property type="protein sequence ID" value="MPM71167.1"/>
    <property type="molecule type" value="Genomic_DNA"/>
</dbReference>
<evidence type="ECO:0000313" key="2">
    <source>
        <dbReference type="EMBL" id="MPM71167.1"/>
    </source>
</evidence>
<sequence length="138" mass="15224">MKSIKTKIISSVLVMFILSLLLVVGMGISKSSSTIEQVVGYEYSEKIEGSNKMLQLYLKEEFGNIKNINGKLVDANGKSIEGNYEYIDKFSESMNLVATVFTKSDSTYTRILSTVKDEQGQRAVGTTLDQAGEAYKAL</sequence>
<evidence type="ECO:0000259" key="1">
    <source>
        <dbReference type="Pfam" id="PF17201"/>
    </source>
</evidence>
<dbReference type="Pfam" id="PF17201">
    <property type="entry name" value="Cache_3-Cache_2"/>
    <property type="match status" value="1"/>
</dbReference>
<name>A0A645C1G8_9ZZZZ</name>
<feature type="domain" description="Cache 3/Cache 2 fusion" evidence="1">
    <location>
        <begin position="75"/>
        <end position="138"/>
    </location>
</feature>
<comment type="caution">
    <text evidence="2">The sequence shown here is derived from an EMBL/GenBank/DDBJ whole genome shotgun (WGS) entry which is preliminary data.</text>
</comment>
<dbReference type="InterPro" id="IPR033462">
    <property type="entry name" value="Cache_3-Cache_2"/>
</dbReference>
<reference evidence="2" key="1">
    <citation type="submission" date="2019-08" db="EMBL/GenBank/DDBJ databases">
        <authorList>
            <person name="Kucharzyk K."/>
            <person name="Murdoch R.W."/>
            <person name="Higgins S."/>
            <person name="Loffler F."/>
        </authorList>
    </citation>
    <scope>NUCLEOTIDE SEQUENCE</scope>
</reference>
<protein>
    <recommendedName>
        <fullName evidence="1">Cache 3/Cache 2 fusion domain-containing protein</fullName>
    </recommendedName>
</protein>